<protein>
    <submittedName>
        <fullName evidence="7">DNA-binding transcriptional regulator, MerR family</fullName>
    </submittedName>
</protein>
<feature type="domain" description="HTH merR-type" evidence="6">
    <location>
        <begin position="28"/>
        <end position="90"/>
    </location>
</feature>
<sequence length="279" mass="30081">MTASPARLDGVTGPAPDPDDGRTVAATAALTGVTVRTLHHWDAVGLVSPSGRTTRGYRLYSAAAVARIHRVLMYRELGLRLDRIAELLDGPAPDPAAPLREQREQLLARIDRLRGMVGAVDRLIEATEAGILLSAEQQVEVFGAGWRPERVAVARDRWGDTPQWRQFAERSAGRTGDDWRELADGATALYEELAAAQRAGVVPGSAAAGELAERHRASIGAYFDCTHAMHVCLVRQQAGDPEFVAYYDRFGPGLAAWLRDVVDANAAAHGVDPATATWT</sequence>
<dbReference type="InterPro" id="IPR000551">
    <property type="entry name" value="MerR-type_HTH_dom"/>
</dbReference>
<dbReference type="PANTHER" id="PTHR30204:SF90">
    <property type="entry name" value="HTH-TYPE TRANSCRIPTIONAL ACTIVATOR MTA"/>
    <property type="match status" value="1"/>
</dbReference>
<dbReference type="AlphaFoldDB" id="A0A1H5MHW8"/>
<dbReference type="OrthoDB" id="9809391at2"/>
<dbReference type="GO" id="GO:0003677">
    <property type="term" value="F:DNA binding"/>
    <property type="evidence" value="ECO:0007669"/>
    <property type="project" value="UniProtKB-KW"/>
</dbReference>
<dbReference type="Proteomes" id="UP000181980">
    <property type="component" value="Unassembled WGS sequence"/>
</dbReference>
<keyword evidence="3" id="KW-0010">Activator</keyword>
<keyword evidence="1" id="KW-0805">Transcription regulation</keyword>
<organism evidence="7 8">
    <name type="scientific">Jiangella alba</name>
    <dbReference type="NCBI Taxonomy" id="561176"/>
    <lineage>
        <taxon>Bacteria</taxon>
        <taxon>Bacillati</taxon>
        <taxon>Actinomycetota</taxon>
        <taxon>Actinomycetes</taxon>
        <taxon>Jiangellales</taxon>
        <taxon>Jiangellaceae</taxon>
        <taxon>Jiangella</taxon>
    </lineage>
</organism>
<dbReference type="SUPFAM" id="SSF89082">
    <property type="entry name" value="Antibiotic binding domain of TipA-like multidrug resistance regulators"/>
    <property type="match status" value="1"/>
</dbReference>
<dbReference type="PANTHER" id="PTHR30204">
    <property type="entry name" value="REDOX-CYCLING DRUG-SENSING TRANSCRIPTIONAL ACTIVATOR SOXR"/>
    <property type="match status" value="1"/>
</dbReference>
<evidence type="ECO:0000313" key="8">
    <source>
        <dbReference type="Proteomes" id="UP000181980"/>
    </source>
</evidence>
<name>A0A1H5MHW8_9ACTN</name>
<proteinExistence type="predicted"/>
<dbReference type="Gene3D" id="1.10.1660.10">
    <property type="match status" value="1"/>
</dbReference>
<keyword evidence="2 7" id="KW-0238">DNA-binding</keyword>
<dbReference type="Pfam" id="PF13411">
    <property type="entry name" value="MerR_1"/>
    <property type="match status" value="1"/>
</dbReference>
<evidence type="ECO:0000256" key="1">
    <source>
        <dbReference type="ARBA" id="ARBA00023015"/>
    </source>
</evidence>
<dbReference type="CDD" id="cd01106">
    <property type="entry name" value="HTH_TipAL-Mta"/>
    <property type="match status" value="1"/>
</dbReference>
<evidence type="ECO:0000256" key="3">
    <source>
        <dbReference type="ARBA" id="ARBA00023159"/>
    </source>
</evidence>
<evidence type="ECO:0000256" key="2">
    <source>
        <dbReference type="ARBA" id="ARBA00023125"/>
    </source>
</evidence>
<dbReference type="SUPFAM" id="SSF46955">
    <property type="entry name" value="Putative DNA-binding domain"/>
    <property type="match status" value="1"/>
</dbReference>
<evidence type="ECO:0000259" key="6">
    <source>
        <dbReference type="PROSITE" id="PS50937"/>
    </source>
</evidence>
<evidence type="ECO:0000256" key="5">
    <source>
        <dbReference type="SAM" id="MobiDB-lite"/>
    </source>
</evidence>
<gene>
    <name evidence="7" type="ORF">SAMN04488561_3137</name>
</gene>
<dbReference type="InterPro" id="IPR047057">
    <property type="entry name" value="MerR_fam"/>
</dbReference>
<dbReference type="InterPro" id="IPR036244">
    <property type="entry name" value="TipA-like_antibiotic-bd"/>
</dbReference>
<keyword evidence="4" id="KW-0804">Transcription</keyword>
<dbReference type="PROSITE" id="PS50937">
    <property type="entry name" value="HTH_MERR_2"/>
    <property type="match status" value="1"/>
</dbReference>
<dbReference type="Gene3D" id="1.10.490.50">
    <property type="entry name" value="Antibiotic binding domain of TipA-like multidrug resistance regulators"/>
    <property type="match status" value="1"/>
</dbReference>
<accession>A0A1H5MHW8</accession>
<dbReference type="Pfam" id="PF07739">
    <property type="entry name" value="TipAS"/>
    <property type="match status" value="1"/>
</dbReference>
<dbReference type="PRINTS" id="PR00040">
    <property type="entry name" value="HTHMERR"/>
</dbReference>
<evidence type="ECO:0000313" key="7">
    <source>
        <dbReference type="EMBL" id="SEE88038.1"/>
    </source>
</evidence>
<dbReference type="InterPro" id="IPR012925">
    <property type="entry name" value="TipAS_dom"/>
</dbReference>
<keyword evidence="8" id="KW-1185">Reference proteome</keyword>
<dbReference type="EMBL" id="FNUC01000003">
    <property type="protein sequence ID" value="SEE88038.1"/>
    <property type="molecule type" value="Genomic_DNA"/>
</dbReference>
<reference evidence="8" key="1">
    <citation type="submission" date="2016-10" db="EMBL/GenBank/DDBJ databases">
        <authorList>
            <person name="Varghese N."/>
            <person name="Submissions S."/>
        </authorList>
    </citation>
    <scope>NUCLEOTIDE SEQUENCE [LARGE SCALE GENOMIC DNA]</scope>
    <source>
        <strain evidence="8">DSM 45237</strain>
    </source>
</reference>
<evidence type="ECO:0000256" key="4">
    <source>
        <dbReference type="ARBA" id="ARBA00023163"/>
    </source>
</evidence>
<dbReference type="STRING" id="561176.SAMN04488561_3137"/>
<dbReference type="SMART" id="SM00422">
    <property type="entry name" value="HTH_MERR"/>
    <property type="match status" value="1"/>
</dbReference>
<dbReference type="InterPro" id="IPR009061">
    <property type="entry name" value="DNA-bd_dom_put_sf"/>
</dbReference>
<feature type="region of interest" description="Disordered" evidence="5">
    <location>
        <begin position="1"/>
        <end position="22"/>
    </location>
</feature>
<dbReference type="GO" id="GO:0003700">
    <property type="term" value="F:DNA-binding transcription factor activity"/>
    <property type="evidence" value="ECO:0007669"/>
    <property type="project" value="InterPro"/>
</dbReference>